<dbReference type="Gene3D" id="3.30.710.10">
    <property type="entry name" value="Potassium Channel Kv1.1, Chain A"/>
    <property type="match status" value="1"/>
</dbReference>
<keyword evidence="4" id="KW-0175">Coiled coil</keyword>
<sequence>MDMASALEVDVNGEEKFFVDKKILSAFSGRFRNLFRNSSESGAKETLKIVLHGLPGGAEAFELMTRFCYNNGSIQINPTNTCILHLVANFMEMTDDISSSSNLIKQTEKSLDSIPYWSWSEVLTGLKQCQDCFLASNSSGVFDKILDSVVGRIVSASETSPSGFSPESSALRFSCDTRSTVSTKNGCNLAWWFEDLVVLKLDTIGKAVSCMVSKKFDHASISRFLFYYLKHRYLNATSDEKRKATEIVVDLLYSLDKSCVSCRGLFGILPVSSSLNVSKLCRNRLESMIGVQIDQATLDNLLVPAPNGMNSLYDVNLILRFLKYFLNNGEQISVSRLKKLGSLMDSYIAEVAPDHSLKPSKFVAITTALPDAARDSYDAVYQAIDMYLQVHPQLSEEEKIKVSSAINFDKLSSESCKLLTQNSKFPSRTAIQALIFQHSKLKSLLQNTTNLKKSSRQSADSEQIILHVNRPDLSMENEKLKSHLQGMQCRVMELEKVCRKMQTQLTQVKKTKLSSSNAGRSLPRLCS</sequence>
<keyword evidence="2" id="KW-0833">Ubl conjugation pathway</keyword>
<evidence type="ECO:0000256" key="4">
    <source>
        <dbReference type="SAM" id="Coils"/>
    </source>
</evidence>
<dbReference type="InterPro" id="IPR027356">
    <property type="entry name" value="NPH3_dom"/>
</dbReference>
<feature type="domain" description="BTB" evidence="5">
    <location>
        <begin position="1"/>
        <end position="71"/>
    </location>
</feature>
<evidence type="ECO:0000256" key="2">
    <source>
        <dbReference type="ARBA" id="ARBA00022786"/>
    </source>
</evidence>
<evidence type="ECO:0000256" key="3">
    <source>
        <dbReference type="PROSITE-ProRule" id="PRU00982"/>
    </source>
</evidence>
<dbReference type="Proteomes" id="UP001085076">
    <property type="component" value="Miscellaneous, Linkage group lg08"/>
</dbReference>
<comment type="similarity">
    <text evidence="3">Belongs to the NPH3 family.</text>
</comment>
<dbReference type="PROSITE" id="PS50097">
    <property type="entry name" value="BTB"/>
    <property type="match status" value="1"/>
</dbReference>
<dbReference type="InterPro" id="IPR043454">
    <property type="entry name" value="NPH3/RPT2-like"/>
</dbReference>
<evidence type="ECO:0000259" key="6">
    <source>
        <dbReference type="PROSITE" id="PS51649"/>
    </source>
</evidence>
<dbReference type="AlphaFoldDB" id="A0A9D5C3V5"/>
<dbReference type="OrthoDB" id="624345at2759"/>
<proteinExistence type="inferred from homology"/>
<dbReference type="Pfam" id="PF00651">
    <property type="entry name" value="BTB"/>
    <property type="match status" value="1"/>
</dbReference>
<keyword evidence="8" id="KW-1185">Reference proteome</keyword>
<evidence type="ECO:0000313" key="8">
    <source>
        <dbReference type="Proteomes" id="UP001085076"/>
    </source>
</evidence>
<evidence type="ECO:0000256" key="1">
    <source>
        <dbReference type="ARBA" id="ARBA00004906"/>
    </source>
</evidence>
<evidence type="ECO:0000259" key="5">
    <source>
        <dbReference type="PROSITE" id="PS50097"/>
    </source>
</evidence>
<dbReference type="Pfam" id="PF03000">
    <property type="entry name" value="NPH3"/>
    <property type="match status" value="1"/>
</dbReference>
<dbReference type="PANTHER" id="PTHR32370">
    <property type="entry name" value="OS12G0117600 PROTEIN"/>
    <property type="match status" value="1"/>
</dbReference>
<reference evidence="7" key="2">
    <citation type="journal article" date="2022" name="Hortic Res">
        <title>The genome of Dioscorea zingiberensis sheds light on the biosynthesis, origin and evolution of the medicinally important diosgenin saponins.</title>
        <authorList>
            <person name="Li Y."/>
            <person name="Tan C."/>
            <person name="Li Z."/>
            <person name="Guo J."/>
            <person name="Li S."/>
            <person name="Chen X."/>
            <person name="Wang C."/>
            <person name="Dai X."/>
            <person name="Yang H."/>
            <person name="Song W."/>
            <person name="Hou L."/>
            <person name="Xu J."/>
            <person name="Tong Z."/>
            <person name="Xu A."/>
            <person name="Yuan X."/>
            <person name="Wang W."/>
            <person name="Yang Q."/>
            <person name="Chen L."/>
            <person name="Sun Z."/>
            <person name="Wang K."/>
            <person name="Pan B."/>
            <person name="Chen J."/>
            <person name="Bao Y."/>
            <person name="Liu F."/>
            <person name="Qi X."/>
            <person name="Gang D.R."/>
            <person name="Wen J."/>
            <person name="Li J."/>
        </authorList>
    </citation>
    <scope>NUCLEOTIDE SEQUENCE</scope>
    <source>
        <strain evidence="7">Dzin_1.0</strain>
    </source>
</reference>
<protein>
    <recommendedName>
        <fullName evidence="9">Phototropic-responsive NPH3 family protein</fullName>
    </recommendedName>
</protein>
<dbReference type="PROSITE" id="PS51649">
    <property type="entry name" value="NPH3"/>
    <property type="match status" value="1"/>
</dbReference>
<comment type="pathway">
    <text evidence="1">Protein modification; protein ubiquitination.</text>
</comment>
<feature type="domain" description="NPH3" evidence="6">
    <location>
        <begin position="190"/>
        <end position="440"/>
    </location>
</feature>
<gene>
    <name evidence="7" type="ORF">J5N97_027204</name>
</gene>
<dbReference type="InterPro" id="IPR000210">
    <property type="entry name" value="BTB/POZ_dom"/>
</dbReference>
<evidence type="ECO:0000313" key="7">
    <source>
        <dbReference type="EMBL" id="KAJ0966066.1"/>
    </source>
</evidence>
<name>A0A9D5C3V5_9LILI</name>
<dbReference type="InterPro" id="IPR011333">
    <property type="entry name" value="SKP1/BTB/POZ_sf"/>
</dbReference>
<organism evidence="7 8">
    <name type="scientific">Dioscorea zingiberensis</name>
    <dbReference type="NCBI Taxonomy" id="325984"/>
    <lineage>
        <taxon>Eukaryota</taxon>
        <taxon>Viridiplantae</taxon>
        <taxon>Streptophyta</taxon>
        <taxon>Embryophyta</taxon>
        <taxon>Tracheophyta</taxon>
        <taxon>Spermatophyta</taxon>
        <taxon>Magnoliopsida</taxon>
        <taxon>Liliopsida</taxon>
        <taxon>Dioscoreales</taxon>
        <taxon>Dioscoreaceae</taxon>
        <taxon>Dioscorea</taxon>
    </lineage>
</organism>
<comment type="caution">
    <text evidence="7">The sequence shown here is derived from an EMBL/GenBank/DDBJ whole genome shotgun (WGS) entry which is preliminary data.</text>
</comment>
<dbReference type="SUPFAM" id="SSF54695">
    <property type="entry name" value="POZ domain"/>
    <property type="match status" value="1"/>
</dbReference>
<dbReference type="SMART" id="SM00225">
    <property type="entry name" value="BTB"/>
    <property type="match status" value="1"/>
</dbReference>
<dbReference type="EMBL" id="JAGGNH010000008">
    <property type="protein sequence ID" value="KAJ0966066.1"/>
    <property type="molecule type" value="Genomic_DNA"/>
</dbReference>
<accession>A0A9D5C3V5</accession>
<feature type="coiled-coil region" evidence="4">
    <location>
        <begin position="477"/>
        <end position="511"/>
    </location>
</feature>
<evidence type="ECO:0008006" key="9">
    <source>
        <dbReference type="Google" id="ProtNLM"/>
    </source>
</evidence>
<reference evidence="7" key="1">
    <citation type="submission" date="2021-03" db="EMBL/GenBank/DDBJ databases">
        <authorList>
            <person name="Li Z."/>
            <person name="Yang C."/>
        </authorList>
    </citation>
    <scope>NUCLEOTIDE SEQUENCE</scope>
    <source>
        <strain evidence="7">Dzin_1.0</strain>
        <tissue evidence="7">Leaf</tissue>
    </source>
</reference>